<dbReference type="Gene3D" id="2.40.70.10">
    <property type="entry name" value="Acid Proteases"/>
    <property type="match status" value="1"/>
</dbReference>
<dbReference type="GO" id="GO:0004519">
    <property type="term" value="F:endonuclease activity"/>
    <property type="evidence" value="ECO:0007669"/>
    <property type="project" value="UniProtKB-KW"/>
</dbReference>
<evidence type="ECO:0000259" key="20">
    <source>
        <dbReference type="PROSITE" id="PS50994"/>
    </source>
</evidence>
<keyword evidence="7" id="KW-0064">Aspartyl protease</keyword>
<dbReference type="CDD" id="cd00303">
    <property type="entry name" value="retropepsin_like"/>
    <property type="match status" value="1"/>
</dbReference>
<dbReference type="EMBL" id="BRPK01000002">
    <property type="protein sequence ID" value="GLB35247.1"/>
    <property type="molecule type" value="Genomic_DNA"/>
</dbReference>
<organism evidence="21 22">
    <name type="scientific">Lyophyllum shimeji</name>
    <name type="common">Hon-shimeji</name>
    <name type="synonym">Tricholoma shimeji</name>
    <dbReference type="NCBI Taxonomy" id="47721"/>
    <lineage>
        <taxon>Eukaryota</taxon>
        <taxon>Fungi</taxon>
        <taxon>Dikarya</taxon>
        <taxon>Basidiomycota</taxon>
        <taxon>Agaricomycotina</taxon>
        <taxon>Agaricomycetes</taxon>
        <taxon>Agaricomycetidae</taxon>
        <taxon>Agaricales</taxon>
        <taxon>Tricholomatineae</taxon>
        <taxon>Lyophyllaceae</taxon>
        <taxon>Lyophyllum</taxon>
    </lineage>
</organism>
<dbReference type="InterPro" id="IPR021109">
    <property type="entry name" value="Peptidase_aspartic_dom_sf"/>
</dbReference>
<keyword evidence="3" id="KW-0808">Transferase</keyword>
<evidence type="ECO:0000256" key="17">
    <source>
        <dbReference type="SAM" id="MobiDB-lite"/>
    </source>
</evidence>
<sequence length="1548" mass="175835">MSGNNEKIASVTQSSPCHAPSVSEGRFTIDVLRVFETCAKRFFRAKKIAADDQVAQVIYSFEGHAVQDWISPIEAQLVALSFTEFMGKLRTKWLRDGWDYEYGRILHSFQNEQPFGEWVNKVRDANSVLKSKPDIHLDADRLRAHIRLHIDPELNAEYRLVNGESPGKLDSIADIEDWISSVSRIDQGLKAKALRDRKAYIAQLAALGSEAKKLGRDYRAPNSSNAPSANAANASASSTSQSNSQPFTRKFANKLSFEERELLKKNDGCTGCRKPFVGSKHVCEYDNKPLPFGLVPIITQEYIDKCRASTKTTQVAAVFGEVEEESSDDEEYNHVDEYVLPAHLTWNCLLSAPSIAPTPVTALIDHGAPPAMISSELASRLSLPTRPLRKPLRVSGAFSKSQTDAPLRSSPEIVLSSFVVASVVSPCAQWHSKSQVLIVCPNLRSDIILGLDFLARNDIVVAAKERTAIDRKTGFDLLNPPDPKLQRKPPKTSPFERRKAEAKAIKEGQNKARELRKKVHFELEAKFLREKERFDMAGNTTEDTEDHIIYLIKSRIASLADIDFAREFDRKLKTEFDDCFPSDIPHVRDLPNDVYHRIEVNPNAKISVARAYSCPRKYRDGWKTLIDQHLAAGRIRPSNSPYTSPSFIIPKADKSVLPRWVNDYRALNSQTVPDSYPLPRVEDILADCAKGKIWGKIDMTNSFFQTLVHPDDIKYTATLTPFGLWEWVVMPMGLRNSPATHQRRVTLALKDLIGNICHVYLDDIVIWSNSVEEHEQNVRRVLEALRKARLFCSMKKSTLFTTELDFLGHHISSRGIEPDSDKVERITNWPVPQRAKHVRQFLGLVRYISAFLPALAEHTSVLTPMTRKECNSDFPPWTAEHQHAFESIKRLVLSSECLTTIDHVNPGDNKIFLTCDASKRRTGAVLSFGKTWESARPVAFDSRQYTGAERNYPTHEQELLAILRGLRKWRNDLLGSHIHIYTDHKTLQNFDTQRDLSSRQARWMEYMSQYDYKIHYIRGEDNTVADAMSRLPSSYVEPDTTPPSAISAIYDLSDNSHLLRDIKLGYDADPYTKRILEDDNAGLLSSGFDVRSGLIYVGDRLVIPKYKDLRENLFRMAHDNLGHFGGDKSYAALRASYYWPNMRRDLISAYIPSCRECQRNKTKNSKPPGPLRPLPTPDNRCSSITIDFIGPLPVDGGFDQICTMTCRAGAEIRISPCHTTQTAEDFAAIFFRDWYCENGLPDNIISDRDTLFMSRFWQALLRLAGVKHKRSSSFHPQTDGLSEQTNKTVIQCLRFHVDRNQEGWVRCLPLIRFHLMNTVNASTGFAPFQLRTGFLPKMLPSLSPVPLADESEETARRVLDAIHFDFLEAMDNLVAAKMIQAHHANAGRAPEIEYQVGQKVMLSTVNRRREYIQKRDGRVAKFMPRFDGPYRVISAHPETSSYTLELPEGLNICPTFHSALLQPYHENDNELFPSRELAMPPPILTDEGVEEYFVEKIVDERNWGRGKRYLVRWKGYGPEYDLWRPGKEMEDTAALDVWEAQRRSGTTG</sequence>
<keyword evidence="10" id="KW-0460">Magnesium</keyword>
<dbReference type="InterPro" id="IPR016197">
    <property type="entry name" value="Chromo-like_dom_sf"/>
</dbReference>
<evidence type="ECO:0000256" key="5">
    <source>
        <dbReference type="ARBA" id="ARBA00022722"/>
    </source>
</evidence>
<evidence type="ECO:0000256" key="16">
    <source>
        <dbReference type="ARBA" id="ARBA00023172"/>
    </source>
</evidence>
<name>A0A9P3UJ96_LYOSH</name>
<dbReference type="GO" id="GO:0005634">
    <property type="term" value="C:nucleus"/>
    <property type="evidence" value="ECO:0007669"/>
    <property type="project" value="UniProtKB-ARBA"/>
</dbReference>
<keyword evidence="14" id="KW-0239">DNA-directed DNA polymerase</keyword>
<dbReference type="PANTHER" id="PTHR37984:SF5">
    <property type="entry name" value="PROTEIN NYNRIN-LIKE"/>
    <property type="match status" value="1"/>
</dbReference>
<dbReference type="GO" id="GO:0046872">
    <property type="term" value="F:metal ion binding"/>
    <property type="evidence" value="ECO:0007669"/>
    <property type="project" value="UniProtKB-KW"/>
</dbReference>
<keyword evidence="13" id="KW-0695">RNA-directed DNA polymerase</keyword>
<dbReference type="OrthoDB" id="3227343at2759"/>
<dbReference type="SMART" id="SM00298">
    <property type="entry name" value="CHROMO"/>
    <property type="match status" value="1"/>
</dbReference>
<evidence type="ECO:0000256" key="2">
    <source>
        <dbReference type="ARBA" id="ARBA00022670"/>
    </source>
</evidence>
<evidence type="ECO:0000256" key="11">
    <source>
        <dbReference type="ARBA" id="ARBA00022884"/>
    </source>
</evidence>
<keyword evidence="5" id="KW-0540">Nuclease</keyword>
<feature type="domain" description="Reverse transcriptase" evidence="19">
    <location>
        <begin position="630"/>
        <end position="811"/>
    </location>
</feature>
<keyword evidence="22" id="KW-1185">Reference proteome</keyword>
<dbReference type="InterPro" id="IPR000477">
    <property type="entry name" value="RT_dom"/>
</dbReference>
<accession>A0A9P3UJ96</accession>
<evidence type="ECO:0000256" key="15">
    <source>
        <dbReference type="ARBA" id="ARBA00023125"/>
    </source>
</evidence>
<evidence type="ECO:0000256" key="1">
    <source>
        <dbReference type="ARBA" id="ARBA00012493"/>
    </source>
</evidence>
<dbReference type="Gene3D" id="2.40.50.40">
    <property type="match status" value="1"/>
</dbReference>
<dbReference type="GO" id="GO:0004190">
    <property type="term" value="F:aspartic-type endopeptidase activity"/>
    <property type="evidence" value="ECO:0007669"/>
    <property type="project" value="UniProtKB-KW"/>
</dbReference>
<dbReference type="CDD" id="cd01647">
    <property type="entry name" value="RT_LTR"/>
    <property type="match status" value="1"/>
</dbReference>
<dbReference type="InterPro" id="IPR056924">
    <property type="entry name" value="SH3_Tf2-1"/>
</dbReference>
<dbReference type="InterPro" id="IPR012337">
    <property type="entry name" value="RNaseH-like_sf"/>
</dbReference>
<keyword evidence="6" id="KW-0479">Metal-binding</keyword>
<evidence type="ECO:0000256" key="8">
    <source>
        <dbReference type="ARBA" id="ARBA00022759"/>
    </source>
</evidence>
<dbReference type="InterPro" id="IPR001584">
    <property type="entry name" value="Integrase_cat-core"/>
</dbReference>
<dbReference type="GO" id="GO:0003723">
    <property type="term" value="F:RNA binding"/>
    <property type="evidence" value="ECO:0007669"/>
    <property type="project" value="UniProtKB-KW"/>
</dbReference>
<evidence type="ECO:0000256" key="13">
    <source>
        <dbReference type="ARBA" id="ARBA00022918"/>
    </source>
</evidence>
<feature type="region of interest" description="Disordered" evidence="17">
    <location>
        <begin position="216"/>
        <end position="246"/>
    </location>
</feature>
<feature type="region of interest" description="Disordered" evidence="17">
    <location>
        <begin position="1"/>
        <end position="20"/>
    </location>
</feature>
<keyword evidence="11" id="KW-0694">RNA-binding</keyword>
<dbReference type="PROSITE" id="PS50878">
    <property type="entry name" value="RT_POL"/>
    <property type="match status" value="1"/>
</dbReference>
<dbReference type="SUPFAM" id="SSF54160">
    <property type="entry name" value="Chromo domain-like"/>
    <property type="match status" value="1"/>
</dbReference>
<dbReference type="Gene3D" id="3.30.70.270">
    <property type="match status" value="2"/>
</dbReference>
<dbReference type="CDD" id="cd09274">
    <property type="entry name" value="RNase_HI_RT_Ty3"/>
    <property type="match status" value="1"/>
</dbReference>
<keyword evidence="8" id="KW-0255">Endonuclease</keyword>
<evidence type="ECO:0000256" key="3">
    <source>
        <dbReference type="ARBA" id="ARBA00022679"/>
    </source>
</evidence>
<keyword evidence="4" id="KW-0548">Nucleotidyltransferase</keyword>
<dbReference type="Pfam" id="PF00385">
    <property type="entry name" value="Chromo"/>
    <property type="match status" value="1"/>
</dbReference>
<dbReference type="Gene3D" id="3.10.10.10">
    <property type="entry name" value="HIV Type 1 Reverse Transcriptase, subunit A, domain 1"/>
    <property type="match status" value="1"/>
</dbReference>
<keyword evidence="2" id="KW-0645">Protease</keyword>
<dbReference type="InterPro" id="IPR000953">
    <property type="entry name" value="Chromo/chromo_shadow_dom"/>
</dbReference>
<keyword evidence="9" id="KW-0378">Hydrolase</keyword>
<evidence type="ECO:0000313" key="22">
    <source>
        <dbReference type="Proteomes" id="UP001063166"/>
    </source>
</evidence>
<keyword evidence="16" id="KW-0233">DNA recombination</keyword>
<evidence type="ECO:0000256" key="6">
    <source>
        <dbReference type="ARBA" id="ARBA00022723"/>
    </source>
</evidence>
<evidence type="ECO:0000256" key="7">
    <source>
        <dbReference type="ARBA" id="ARBA00022750"/>
    </source>
</evidence>
<dbReference type="Pfam" id="PF13650">
    <property type="entry name" value="Asp_protease_2"/>
    <property type="match status" value="1"/>
</dbReference>
<evidence type="ECO:0000259" key="19">
    <source>
        <dbReference type="PROSITE" id="PS50878"/>
    </source>
</evidence>
<keyword evidence="12" id="KW-0229">DNA integration</keyword>
<dbReference type="InterPro" id="IPR036397">
    <property type="entry name" value="RNaseH_sf"/>
</dbReference>
<protein>
    <recommendedName>
        <fullName evidence="1">RNA-directed DNA polymerase</fullName>
        <ecNumber evidence="1">2.7.7.49</ecNumber>
    </recommendedName>
</protein>
<dbReference type="Pfam" id="PF00078">
    <property type="entry name" value="RVT_1"/>
    <property type="match status" value="1"/>
</dbReference>
<feature type="compositionally biased region" description="Low complexity" evidence="17">
    <location>
        <begin position="220"/>
        <end position="246"/>
    </location>
</feature>
<dbReference type="InterPro" id="IPR050951">
    <property type="entry name" value="Retrovirus_Pol_polyprotein"/>
</dbReference>
<dbReference type="Gene3D" id="1.10.340.70">
    <property type="match status" value="1"/>
</dbReference>
<dbReference type="GO" id="GO:0006508">
    <property type="term" value="P:proteolysis"/>
    <property type="evidence" value="ECO:0007669"/>
    <property type="project" value="UniProtKB-KW"/>
</dbReference>
<dbReference type="GO" id="GO:0006338">
    <property type="term" value="P:chromatin remodeling"/>
    <property type="evidence" value="ECO:0007669"/>
    <property type="project" value="UniProtKB-ARBA"/>
</dbReference>
<evidence type="ECO:0000313" key="21">
    <source>
        <dbReference type="EMBL" id="GLB35247.1"/>
    </source>
</evidence>
<dbReference type="InterPro" id="IPR043128">
    <property type="entry name" value="Rev_trsase/Diguanyl_cyclase"/>
</dbReference>
<dbReference type="PROSITE" id="PS50994">
    <property type="entry name" value="INTEGRASE"/>
    <property type="match status" value="1"/>
</dbReference>
<dbReference type="InterPro" id="IPR041373">
    <property type="entry name" value="RT_RNaseH"/>
</dbReference>
<feature type="domain" description="Integrase catalytic" evidence="20">
    <location>
        <begin position="1173"/>
        <end position="1335"/>
    </location>
</feature>
<feature type="domain" description="Chromo" evidence="18">
    <location>
        <begin position="1492"/>
        <end position="1548"/>
    </location>
</feature>
<dbReference type="InterPro" id="IPR043502">
    <property type="entry name" value="DNA/RNA_pol_sf"/>
</dbReference>
<dbReference type="GO" id="GO:0006310">
    <property type="term" value="P:DNA recombination"/>
    <property type="evidence" value="ECO:0007669"/>
    <property type="project" value="UniProtKB-KW"/>
</dbReference>
<evidence type="ECO:0000256" key="4">
    <source>
        <dbReference type="ARBA" id="ARBA00022695"/>
    </source>
</evidence>
<dbReference type="Proteomes" id="UP001063166">
    <property type="component" value="Unassembled WGS sequence"/>
</dbReference>
<dbReference type="EC" id="2.7.7.49" evidence="1"/>
<dbReference type="Pfam" id="PF24626">
    <property type="entry name" value="SH3_Tf2-1"/>
    <property type="match status" value="1"/>
</dbReference>
<comment type="caution">
    <text evidence="21">The sequence shown here is derived from an EMBL/GenBank/DDBJ whole genome shotgun (WGS) entry which is preliminary data.</text>
</comment>
<dbReference type="GO" id="GO:0003887">
    <property type="term" value="F:DNA-directed DNA polymerase activity"/>
    <property type="evidence" value="ECO:0007669"/>
    <property type="project" value="UniProtKB-KW"/>
</dbReference>
<reference evidence="21" key="1">
    <citation type="submission" date="2022-07" db="EMBL/GenBank/DDBJ databases">
        <title>The genome of Lyophyllum shimeji provides insight into the initial evolution of ectomycorrhizal fungal genome.</title>
        <authorList>
            <person name="Kobayashi Y."/>
            <person name="Shibata T."/>
            <person name="Hirakawa H."/>
            <person name="Shigenobu S."/>
            <person name="Nishiyama T."/>
            <person name="Yamada A."/>
            <person name="Hasebe M."/>
            <person name="Kawaguchi M."/>
        </authorList>
    </citation>
    <scope>NUCLEOTIDE SEQUENCE</scope>
    <source>
        <strain evidence="21">AT787</strain>
    </source>
</reference>
<gene>
    <name evidence="21" type="ORF">LshimejAT787_0208120</name>
</gene>
<evidence type="ECO:0000256" key="9">
    <source>
        <dbReference type="ARBA" id="ARBA00022801"/>
    </source>
</evidence>
<evidence type="ECO:0000259" key="18">
    <source>
        <dbReference type="PROSITE" id="PS50013"/>
    </source>
</evidence>
<evidence type="ECO:0000256" key="14">
    <source>
        <dbReference type="ARBA" id="ARBA00022932"/>
    </source>
</evidence>
<dbReference type="Pfam" id="PF17917">
    <property type="entry name" value="RT_RNaseH"/>
    <property type="match status" value="1"/>
</dbReference>
<feature type="compositionally biased region" description="Polar residues" evidence="17">
    <location>
        <begin position="1"/>
        <end position="16"/>
    </location>
</feature>
<dbReference type="SUPFAM" id="SSF53098">
    <property type="entry name" value="Ribonuclease H-like"/>
    <property type="match status" value="1"/>
</dbReference>
<dbReference type="InterPro" id="IPR041588">
    <property type="entry name" value="Integrase_H2C2"/>
</dbReference>
<dbReference type="Gene3D" id="3.30.420.10">
    <property type="entry name" value="Ribonuclease H-like superfamily/Ribonuclease H"/>
    <property type="match status" value="1"/>
</dbReference>
<dbReference type="GO" id="GO:0003964">
    <property type="term" value="F:RNA-directed DNA polymerase activity"/>
    <property type="evidence" value="ECO:0007669"/>
    <property type="project" value="UniProtKB-KW"/>
</dbReference>
<dbReference type="Pfam" id="PF17921">
    <property type="entry name" value="Integrase_H2C2"/>
    <property type="match status" value="1"/>
</dbReference>
<dbReference type="SUPFAM" id="SSF56672">
    <property type="entry name" value="DNA/RNA polymerases"/>
    <property type="match status" value="1"/>
</dbReference>
<dbReference type="PROSITE" id="PS50013">
    <property type="entry name" value="CHROMO_2"/>
    <property type="match status" value="1"/>
</dbReference>
<evidence type="ECO:0000256" key="10">
    <source>
        <dbReference type="ARBA" id="ARBA00022842"/>
    </source>
</evidence>
<evidence type="ECO:0000256" key="12">
    <source>
        <dbReference type="ARBA" id="ARBA00022908"/>
    </source>
</evidence>
<dbReference type="GO" id="GO:0015074">
    <property type="term" value="P:DNA integration"/>
    <property type="evidence" value="ECO:0007669"/>
    <property type="project" value="UniProtKB-KW"/>
</dbReference>
<dbReference type="PANTHER" id="PTHR37984">
    <property type="entry name" value="PROTEIN CBG26694"/>
    <property type="match status" value="1"/>
</dbReference>
<keyword evidence="15" id="KW-0238">DNA-binding</keyword>
<proteinExistence type="predicted"/>
<dbReference type="GO" id="GO:0003677">
    <property type="term" value="F:DNA binding"/>
    <property type="evidence" value="ECO:0007669"/>
    <property type="project" value="UniProtKB-KW"/>
</dbReference>
<dbReference type="InterPro" id="IPR023780">
    <property type="entry name" value="Chromo_domain"/>
</dbReference>